<proteinExistence type="predicted"/>
<sequence>MEQGRCRVVVGLHVLREGREIPLGFIAWIATASRIRVPTYEGDGAPGRILNVTGQPVKFRVPKGARHGPAAVWSAGVVLVGLHCSLACACGATVRPFVCDYKTERWFYVVVLHVPVPSGVEVDLCSMGLCGMTFHVL</sequence>
<accession>A0A843WX90</accession>
<dbReference type="AlphaFoldDB" id="A0A843WX90"/>
<organism evidence="1 2">
    <name type="scientific">Colocasia esculenta</name>
    <name type="common">Wild taro</name>
    <name type="synonym">Arum esculentum</name>
    <dbReference type="NCBI Taxonomy" id="4460"/>
    <lineage>
        <taxon>Eukaryota</taxon>
        <taxon>Viridiplantae</taxon>
        <taxon>Streptophyta</taxon>
        <taxon>Embryophyta</taxon>
        <taxon>Tracheophyta</taxon>
        <taxon>Spermatophyta</taxon>
        <taxon>Magnoliopsida</taxon>
        <taxon>Liliopsida</taxon>
        <taxon>Araceae</taxon>
        <taxon>Aroideae</taxon>
        <taxon>Colocasieae</taxon>
        <taxon>Colocasia</taxon>
    </lineage>
</organism>
<reference evidence="1" key="1">
    <citation type="submission" date="2017-07" db="EMBL/GenBank/DDBJ databases">
        <title>Taro Niue Genome Assembly and Annotation.</title>
        <authorList>
            <person name="Atibalentja N."/>
            <person name="Keating K."/>
            <person name="Fields C.J."/>
        </authorList>
    </citation>
    <scope>NUCLEOTIDE SEQUENCE</scope>
    <source>
        <strain evidence="1">Niue_2</strain>
        <tissue evidence="1">Leaf</tissue>
    </source>
</reference>
<evidence type="ECO:0000313" key="1">
    <source>
        <dbReference type="EMBL" id="MQM15009.1"/>
    </source>
</evidence>
<gene>
    <name evidence="1" type="ORF">Taro_047944</name>
</gene>
<protein>
    <submittedName>
        <fullName evidence="1">Uncharacterized protein</fullName>
    </submittedName>
</protein>
<name>A0A843WX90_COLES</name>
<dbReference type="Proteomes" id="UP000652761">
    <property type="component" value="Unassembled WGS sequence"/>
</dbReference>
<comment type="caution">
    <text evidence="1">The sequence shown here is derived from an EMBL/GenBank/DDBJ whole genome shotgun (WGS) entry which is preliminary data.</text>
</comment>
<keyword evidence="2" id="KW-1185">Reference proteome</keyword>
<dbReference type="EMBL" id="NMUH01006322">
    <property type="protein sequence ID" value="MQM15009.1"/>
    <property type="molecule type" value="Genomic_DNA"/>
</dbReference>
<evidence type="ECO:0000313" key="2">
    <source>
        <dbReference type="Proteomes" id="UP000652761"/>
    </source>
</evidence>